<accession>A0AAW0FQ87</accession>
<evidence type="ECO:0000313" key="3">
    <source>
        <dbReference type="Proteomes" id="UP001385951"/>
    </source>
</evidence>
<dbReference type="AlphaFoldDB" id="A0AAW0FQ87"/>
<sequence>MSYFNHRPSSSIHQVPERRWCCPAHCEEHDRLSIEYRAIDGKVAALRNKAVRSNGIRNLFTIQEVSAALDGINGVIDAIDGGITTAKTFHDKFCQEHVTKDVHITTINELKAQRVHTLQVMFELYKKLQSLDSADDRSIVTQPPQYTPVDKTVLRSHGCSTQPSSSRTPLMDQGRSLFKL</sequence>
<name>A0AAW0FQ87_9APHY</name>
<dbReference type="Proteomes" id="UP001385951">
    <property type="component" value="Unassembled WGS sequence"/>
</dbReference>
<organism evidence="2 3">
    <name type="scientific">Cerrena zonata</name>
    <dbReference type="NCBI Taxonomy" id="2478898"/>
    <lineage>
        <taxon>Eukaryota</taxon>
        <taxon>Fungi</taxon>
        <taxon>Dikarya</taxon>
        <taxon>Basidiomycota</taxon>
        <taxon>Agaricomycotina</taxon>
        <taxon>Agaricomycetes</taxon>
        <taxon>Polyporales</taxon>
        <taxon>Cerrenaceae</taxon>
        <taxon>Cerrena</taxon>
    </lineage>
</organism>
<protein>
    <submittedName>
        <fullName evidence="2">Uncharacterized protein</fullName>
    </submittedName>
</protein>
<reference evidence="2 3" key="1">
    <citation type="submission" date="2022-09" db="EMBL/GenBank/DDBJ databases">
        <authorList>
            <person name="Palmer J.M."/>
        </authorList>
    </citation>
    <scope>NUCLEOTIDE SEQUENCE [LARGE SCALE GENOMIC DNA]</scope>
    <source>
        <strain evidence="2 3">DSM 7382</strain>
    </source>
</reference>
<evidence type="ECO:0000256" key="1">
    <source>
        <dbReference type="SAM" id="MobiDB-lite"/>
    </source>
</evidence>
<keyword evidence="3" id="KW-1185">Reference proteome</keyword>
<feature type="region of interest" description="Disordered" evidence="1">
    <location>
        <begin position="155"/>
        <end position="180"/>
    </location>
</feature>
<comment type="caution">
    <text evidence="2">The sequence shown here is derived from an EMBL/GenBank/DDBJ whole genome shotgun (WGS) entry which is preliminary data.</text>
</comment>
<proteinExistence type="predicted"/>
<gene>
    <name evidence="2" type="ORF">QCA50_014470</name>
</gene>
<dbReference type="EMBL" id="JASBNA010000036">
    <property type="protein sequence ID" value="KAK7682267.1"/>
    <property type="molecule type" value="Genomic_DNA"/>
</dbReference>
<evidence type="ECO:0000313" key="2">
    <source>
        <dbReference type="EMBL" id="KAK7682267.1"/>
    </source>
</evidence>
<feature type="compositionally biased region" description="Polar residues" evidence="1">
    <location>
        <begin position="158"/>
        <end position="168"/>
    </location>
</feature>